<gene>
    <name evidence="1" type="ORF">LZC95_19910</name>
</gene>
<evidence type="ECO:0000313" key="2">
    <source>
        <dbReference type="Proteomes" id="UP001379533"/>
    </source>
</evidence>
<accession>A0ABZ2KK86</accession>
<organism evidence="1 2">
    <name type="scientific">Pendulispora brunnea</name>
    <dbReference type="NCBI Taxonomy" id="2905690"/>
    <lineage>
        <taxon>Bacteria</taxon>
        <taxon>Pseudomonadati</taxon>
        <taxon>Myxococcota</taxon>
        <taxon>Myxococcia</taxon>
        <taxon>Myxococcales</taxon>
        <taxon>Sorangiineae</taxon>
        <taxon>Pendulisporaceae</taxon>
        <taxon>Pendulispora</taxon>
    </lineage>
</organism>
<dbReference type="Proteomes" id="UP001379533">
    <property type="component" value="Chromosome"/>
</dbReference>
<evidence type="ECO:0000313" key="1">
    <source>
        <dbReference type="EMBL" id="WXA99075.1"/>
    </source>
</evidence>
<reference evidence="1 2" key="1">
    <citation type="submission" date="2021-12" db="EMBL/GenBank/DDBJ databases">
        <title>Discovery of the Pendulisporaceae a myxobacterial family with distinct sporulation behavior and unique specialized metabolism.</title>
        <authorList>
            <person name="Garcia R."/>
            <person name="Popoff A."/>
            <person name="Bader C.D."/>
            <person name="Loehr J."/>
            <person name="Walesch S."/>
            <person name="Walt C."/>
            <person name="Boldt J."/>
            <person name="Bunk B."/>
            <person name="Haeckl F.J.F.P.J."/>
            <person name="Gunesch A.P."/>
            <person name="Birkelbach J."/>
            <person name="Nuebel U."/>
            <person name="Pietschmann T."/>
            <person name="Bach T."/>
            <person name="Mueller R."/>
        </authorList>
    </citation>
    <scope>NUCLEOTIDE SEQUENCE [LARGE SCALE GENOMIC DNA]</scope>
    <source>
        <strain evidence="1 2">MSr12523</strain>
    </source>
</reference>
<keyword evidence="2" id="KW-1185">Reference proteome</keyword>
<dbReference type="RefSeq" id="WP_394849705.1">
    <property type="nucleotide sequence ID" value="NZ_CP089982.1"/>
</dbReference>
<dbReference type="EMBL" id="CP089982">
    <property type="protein sequence ID" value="WXA99075.1"/>
    <property type="molecule type" value="Genomic_DNA"/>
</dbReference>
<proteinExistence type="predicted"/>
<protein>
    <submittedName>
        <fullName evidence="1">Uncharacterized protein</fullName>
    </submittedName>
</protein>
<sequence>MRREDAEGRPVTVTVRVHERVLQEFRTLGAELRMALTRWKEVCLELFATVRPSPERARLLTLERRRLEYRIAMLECASTDRSIQVGLHYDRDTEHEIWRQVREAEGLSLDERGLATTIRINGLPGTAVSRKELYDEYAKEPLPL</sequence>
<name>A0ABZ2KK86_9BACT</name>